<protein>
    <submittedName>
        <fullName evidence="2">Uncharacterized protein</fullName>
    </submittedName>
</protein>
<organism evidence="1 2">
    <name type="scientific">Parascaris equorum</name>
    <name type="common">Equine roundworm</name>
    <dbReference type="NCBI Taxonomy" id="6256"/>
    <lineage>
        <taxon>Eukaryota</taxon>
        <taxon>Metazoa</taxon>
        <taxon>Ecdysozoa</taxon>
        <taxon>Nematoda</taxon>
        <taxon>Chromadorea</taxon>
        <taxon>Rhabditida</taxon>
        <taxon>Spirurina</taxon>
        <taxon>Ascaridomorpha</taxon>
        <taxon>Ascaridoidea</taxon>
        <taxon>Ascarididae</taxon>
        <taxon>Parascaris</taxon>
    </lineage>
</organism>
<evidence type="ECO:0000313" key="1">
    <source>
        <dbReference type="Proteomes" id="UP000887564"/>
    </source>
</evidence>
<accession>A0A914SDP8</accession>
<keyword evidence="1" id="KW-1185">Reference proteome</keyword>
<reference evidence="2" key="1">
    <citation type="submission" date="2022-11" db="UniProtKB">
        <authorList>
            <consortium name="WormBaseParasite"/>
        </authorList>
    </citation>
    <scope>IDENTIFICATION</scope>
</reference>
<evidence type="ECO:0000313" key="2">
    <source>
        <dbReference type="WBParaSite" id="PEQ_0001219101-mRNA-1"/>
    </source>
</evidence>
<dbReference type="Proteomes" id="UP000887564">
    <property type="component" value="Unplaced"/>
</dbReference>
<sequence>MRECPTAHNVTVQNSVLKDTVTVAQNRILSMANKPARSNSSDQLTTTLISTTTQCSGFYITPNKQATRVHSHP</sequence>
<dbReference type="WBParaSite" id="PEQ_0001219101-mRNA-1">
    <property type="protein sequence ID" value="PEQ_0001219101-mRNA-1"/>
    <property type="gene ID" value="PEQ_0001219101"/>
</dbReference>
<proteinExistence type="predicted"/>
<dbReference type="AlphaFoldDB" id="A0A914SDP8"/>
<name>A0A914SDP8_PAREQ</name>